<keyword evidence="1" id="KW-0812">Transmembrane</keyword>
<feature type="transmembrane region" description="Helical" evidence="1">
    <location>
        <begin position="6"/>
        <end position="27"/>
    </location>
</feature>
<dbReference type="Proteomes" id="UP000198625">
    <property type="component" value="Unassembled WGS sequence"/>
</dbReference>
<name>A0A1H3SSJ9_9FIRM</name>
<sequence length="88" mass="10192">MSIKLIMLIILILSGLEIFSNLITMLINSGIRILIKDFRFNKKITEIIKVIFVIAFMLSVIFLLVQFVKVMALWFGISLDKSILDIFR</sequence>
<organism evidence="2 3">
    <name type="scientific">Proteiniborus ethanoligenes</name>
    <dbReference type="NCBI Taxonomy" id="415015"/>
    <lineage>
        <taxon>Bacteria</taxon>
        <taxon>Bacillati</taxon>
        <taxon>Bacillota</taxon>
        <taxon>Clostridia</taxon>
        <taxon>Eubacteriales</taxon>
        <taxon>Proteiniborus</taxon>
    </lineage>
</organism>
<dbReference type="EMBL" id="FNQE01000063">
    <property type="protein sequence ID" value="SDZ40648.1"/>
    <property type="molecule type" value="Genomic_DNA"/>
</dbReference>
<accession>A0A1H3SSJ9</accession>
<gene>
    <name evidence="2" type="ORF">SAMN05660462_03057</name>
</gene>
<proteinExistence type="predicted"/>
<reference evidence="2 3" key="1">
    <citation type="submission" date="2016-10" db="EMBL/GenBank/DDBJ databases">
        <authorList>
            <person name="de Groot N.N."/>
        </authorList>
    </citation>
    <scope>NUCLEOTIDE SEQUENCE [LARGE SCALE GENOMIC DNA]</scope>
    <source>
        <strain evidence="2 3">DSM 21650</strain>
    </source>
</reference>
<evidence type="ECO:0000313" key="2">
    <source>
        <dbReference type="EMBL" id="SDZ40648.1"/>
    </source>
</evidence>
<dbReference type="OrthoDB" id="1956481at2"/>
<dbReference type="AlphaFoldDB" id="A0A1H3SSJ9"/>
<protein>
    <submittedName>
        <fullName evidence="2">Uncharacterized protein</fullName>
    </submittedName>
</protein>
<keyword evidence="1" id="KW-1133">Transmembrane helix</keyword>
<evidence type="ECO:0000256" key="1">
    <source>
        <dbReference type="SAM" id="Phobius"/>
    </source>
</evidence>
<keyword evidence="3" id="KW-1185">Reference proteome</keyword>
<evidence type="ECO:0000313" key="3">
    <source>
        <dbReference type="Proteomes" id="UP000198625"/>
    </source>
</evidence>
<feature type="transmembrane region" description="Helical" evidence="1">
    <location>
        <begin position="47"/>
        <end position="68"/>
    </location>
</feature>
<keyword evidence="1" id="KW-0472">Membrane</keyword>